<accession>A0A9Q3DR20</accession>
<protein>
    <submittedName>
        <fullName evidence="2">Uncharacterized protein</fullName>
    </submittedName>
</protein>
<reference evidence="2" key="1">
    <citation type="submission" date="2021-03" db="EMBL/GenBank/DDBJ databases">
        <title>Draft genome sequence of rust myrtle Austropuccinia psidii MF-1, a brazilian biotype.</title>
        <authorList>
            <person name="Quecine M.C."/>
            <person name="Pachon D.M.R."/>
            <person name="Bonatelli M.L."/>
            <person name="Correr F.H."/>
            <person name="Franceschini L.M."/>
            <person name="Leite T.F."/>
            <person name="Margarido G.R.A."/>
            <person name="Almeida C.A."/>
            <person name="Ferrarezi J.A."/>
            <person name="Labate C.A."/>
        </authorList>
    </citation>
    <scope>NUCLEOTIDE SEQUENCE</scope>
    <source>
        <strain evidence="2">MF-1</strain>
    </source>
</reference>
<feature type="compositionally biased region" description="Polar residues" evidence="1">
    <location>
        <begin position="60"/>
        <end position="69"/>
    </location>
</feature>
<evidence type="ECO:0000256" key="1">
    <source>
        <dbReference type="SAM" id="MobiDB-lite"/>
    </source>
</evidence>
<dbReference type="AlphaFoldDB" id="A0A9Q3DR20"/>
<name>A0A9Q3DR20_9BASI</name>
<evidence type="ECO:0000313" key="2">
    <source>
        <dbReference type="EMBL" id="MBW0507734.1"/>
    </source>
</evidence>
<comment type="caution">
    <text evidence="2">The sequence shown here is derived from an EMBL/GenBank/DDBJ whole genome shotgun (WGS) entry which is preliminary data.</text>
</comment>
<sequence length="79" mass="9271">MEEIVRRFCAYCMELEQNEGYTPDWVTLLPEIQLAYNRQPEFYNREITLSGREGVEPLTSYGSLEENPSNHPPHRQSLP</sequence>
<feature type="region of interest" description="Disordered" evidence="1">
    <location>
        <begin position="54"/>
        <end position="79"/>
    </location>
</feature>
<keyword evidence="3" id="KW-1185">Reference proteome</keyword>
<gene>
    <name evidence="2" type="ORF">O181_047449</name>
</gene>
<dbReference type="Proteomes" id="UP000765509">
    <property type="component" value="Unassembled WGS sequence"/>
</dbReference>
<organism evidence="2 3">
    <name type="scientific">Austropuccinia psidii MF-1</name>
    <dbReference type="NCBI Taxonomy" id="1389203"/>
    <lineage>
        <taxon>Eukaryota</taxon>
        <taxon>Fungi</taxon>
        <taxon>Dikarya</taxon>
        <taxon>Basidiomycota</taxon>
        <taxon>Pucciniomycotina</taxon>
        <taxon>Pucciniomycetes</taxon>
        <taxon>Pucciniales</taxon>
        <taxon>Sphaerophragmiaceae</taxon>
        <taxon>Austropuccinia</taxon>
    </lineage>
</organism>
<proteinExistence type="predicted"/>
<dbReference type="EMBL" id="AVOT02019879">
    <property type="protein sequence ID" value="MBW0507734.1"/>
    <property type="molecule type" value="Genomic_DNA"/>
</dbReference>
<evidence type="ECO:0000313" key="3">
    <source>
        <dbReference type="Proteomes" id="UP000765509"/>
    </source>
</evidence>